<accession>A0A284RKP3</accession>
<proteinExistence type="predicted"/>
<sequence>MSRDIMESPTESRRSRGRDLRIKIEPEKLGGSDSSPSRTSLKQPPVKEKQEKKRFRFKLPSNLQWIPDNWSWPKVKPVIRCAVAAWLSAILFIIPAVERFMGQANFLILICKSFLLVDPFMAVLEREILIISLVSVSWAWSCLGLKLASLARTNIVPNATFASAVTGQYIEAAPTVIIAIFIFFGSVFFLYIRVRQGPGPYLFACILSCICLDITLTTNVLFPYPYYRIGQAVLIPLGFHSCIALLTSIVVFPQTVSAQFTARLQGVLGPLIKSLELHRSLRDIPTNSPEFASTAESIKAAVKQAEGGLIPLAISARLLPSDLIYARFAPTDFKALQAIARRMAVRANGLTIYLSIIDPMRERFPVTPAPSRPGTPGTTTPVRASRQSSLERDGGETDTEDGAEPITEPGTPTGSVFTNRRSRGPSRTHSRSLSHHHHHHHHHGFHNLLRDSLLHLSLPRVQKNEQAVGVFESHRYMDLEATFFHDPEVDAYTQRTTELLLQSADELLDGCRGAVTAVSDWLGTVRGGRLAFWVSKSEKKRKREGKLEEFQQLRESLSASLELYRSKKRHAVLEPFRPAFEGNGEQEVPSHRYLFHCYVYQYHLMRFSTQVVETLDELIRLEKERPENRIWTPVQKFFSWNSWNLSDVHDDEEDPETVQGLEPAVLDDLGIARKRDPDRLPPHNAFEWAMNKLYGFVTGLGGGNVLYAIKAGIFTIVLCLPIFLSSSAQFAYSNRFVWGVIMGQLTLARFRGDTTFGLVARIFSTFFGGLAGAVIWYISTGDGHGNAYGLAAVLGVCFPFFFYARLYWPVPPMTNIIFFVTTMLVVGYSYQDTVLILPANPGYGIDVAWRRFVLVTAGVVAAFLFSFLPPSTTIRRYQRTTLATTSSELGAIYCSIVSYASTWRDADSQQVITSLIAIRSKLNRSAVLKTNVIYEFSLRGRWPAQRYHKILELQLTTAYCLSHLMSVISHMDPAWTRAFLTRTRFLDPTFQGDMLAVISMIATSLRTGEPLPQITPCPLLDRFMLKYHGFSVIHKEAEEDFGLPRALTMETLKNEQYLMFSVGVSTAFSIVSRLDRLMVAVKEIVGEQYHVHGVNTGPMRSGVEMGSRTNTLQLRLPV</sequence>
<feature type="transmembrane region" description="Helical" evidence="6">
    <location>
        <begin position="77"/>
        <end position="97"/>
    </location>
</feature>
<feature type="compositionally biased region" description="Polar residues" evidence="5">
    <location>
        <begin position="410"/>
        <end position="419"/>
    </location>
</feature>
<keyword evidence="4 6" id="KW-0472">Membrane</keyword>
<dbReference type="Pfam" id="PF10334">
    <property type="entry name" value="BRE4"/>
    <property type="match status" value="1"/>
</dbReference>
<evidence type="ECO:0000313" key="10">
    <source>
        <dbReference type="EMBL" id="SJL09330.1"/>
    </source>
</evidence>
<dbReference type="Pfam" id="PF13515">
    <property type="entry name" value="FUSC_2"/>
    <property type="match status" value="1"/>
</dbReference>
<keyword evidence="3 6" id="KW-1133">Transmembrane helix</keyword>
<dbReference type="Pfam" id="PF10337">
    <property type="entry name" value="ArAE_2_N"/>
    <property type="match status" value="1"/>
</dbReference>
<dbReference type="PANTHER" id="PTHR37994">
    <property type="entry name" value="ARAE_2_N DOMAIN-CONTAINING PROTEIN-RELATED"/>
    <property type="match status" value="1"/>
</dbReference>
<evidence type="ECO:0000259" key="9">
    <source>
        <dbReference type="Pfam" id="PF13515"/>
    </source>
</evidence>
<evidence type="ECO:0000256" key="6">
    <source>
        <dbReference type="SAM" id="Phobius"/>
    </source>
</evidence>
<evidence type="ECO:0000256" key="2">
    <source>
        <dbReference type="ARBA" id="ARBA00022692"/>
    </source>
</evidence>
<keyword evidence="11" id="KW-1185">Reference proteome</keyword>
<dbReference type="InterPro" id="IPR049453">
    <property type="entry name" value="Memb_transporter_dom"/>
</dbReference>
<dbReference type="GO" id="GO:0016020">
    <property type="term" value="C:membrane"/>
    <property type="evidence" value="ECO:0007669"/>
    <property type="project" value="UniProtKB-SubCell"/>
</dbReference>
<feature type="domain" description="DUF2421" evidence="7">
    <location>
        <begin position="870"/>
        <end position="1089"/>
    </location>
</feature>
<feature type="transmembrane region" description="Helical" evidence="6">
    <location>
        <begin position="785"/>
        <end position="804"/>
    </location>
</feature>
<feature type="domain" description="Putative ER transporter 6TM N-terminal" evidence="8">
    <location>
        <begin position="64"/>
        <end position="573"/>
    </location>
</feature>
<dbReference type="PANTHER" id="PTHR37994:SF1">
    <property type="entry name" value="ER TRANSPORTER 6TM N-TERMINAL DOMAIN-CONTAINING PROTEIN"/>
    <property type="match status" value="1"/>
</dbReference>
<evidence type="ECO:0000256" key="1">
    <source>
        <dbReference type="ARBA" id="ARBA00004141"/>
    </source>
</evidence>
<dbReference type="AlphaFoldDB" id="A0A284RKP3"/>
<dbReference type="OrthoDB" id="2274698at2759"/>
<evidence type="ECO:0000256" key="3">
    <source>
        <dbReference type="ARBA" id="ARBA00022989"/>
    </source>
</evidence>
<evidence type="ECO:0000256" key="4">
    <source>
        <dbReference type="ARBA" id="ARBA00023136"/>
    </source>
</evidence>
<dbReference type="InterPro" id="IPR018820">
    <property type="entry name" value="BRE4-related_DUF2421"/>
</dbReference>
<dbReference type="OMA" id="NEQYLMF"/>
<feature type="transmembrane region" description="Helical" evidence="6">
    <location>
        <begin position="758"/>
        <end position="778"/>
    </location>
</feature>
<dbReference type="InterPro" id="IPR018823">
    <property type="entry name" value="ArAE_2_N"/>
</dbReference>
<protein>
    <recommendedName>
        <fullName evidence="12">ER transporter 6TM N-terminal domain-containing protein</fullName>
    </recommendedName>
</protein>
<feature type="transmembrane region" description="Helical" evidence="6">
    <location>
        <begin position="200"/>
        <end position="222"/>
    </location>
</feature>
<feature type="transmembrane region" description="Helical" evidence="6">
    <location>
        <begin position="234"/>
        <end position="252"/>
    </location>
</feature>
<evidence type="ECO:0000313" key="11">
    <source>
        <dbReference type="Proteomes" id="UP000219338"/>
    </source>
</evidence>
<feature type="transmembrane region" description="Helical" evidence="6">
    <location>
        <begin position="705"/>
        <end position="724"/>
    </location>
</feature>
<feature type="compositionally biased region" description="Basic and acidic residues" evidence="5">
    <location>
        <begin position="1"/>
        <end position="30"/>
    </location>
</feature>
<feature type="region of interest" description="Disordered" evidence="5">
    <location>
        <begin position="364"/>
        <end position="444"/>
    </location>
</feature>
<evidence type="ECO:0000259" key="8">
    <source>
        <dbReference type="Pfam" id="PF10337"/>
    </source>
</evidence>
<dbReference type="Proteomes" id="UP000219338">
    <property type="component" value="Unassembled WGS sequence"/>
</dbReference>
<organism evidence="10 11">
    <name type="scientific">Armillaria ostoyae</name>
    <name type="common">Armillaria root rot fungus</name>
    <dbReference type="NCBI Taxonomy" id="47428"/>
    <lineage>
        <taxon>Eukaryota</taxon>
        <taxon>Fungi</taxon>
        <taxon>Dikarya</taxon>
        <taxon>Basidiomycota</taxon>
        <taxon>Agaricomycotina</taxon>
        <taxon>Agaricomycetes</taxon>
        <taxon>Agaricomycetidae</taxon>
        <taxon>Agaricales</taxon>
        <taxon>Marasmiineae</taxon>
        <taxon>Physalacriaceae</taxon>
        <taxon>Armillaria</taxon>
    </lineage>
</organism>
<feature type="compositionally biased region" description="Basic residues" evidence="5">
    <location>
        <begin position="420"/>
        <end position="444"/>
    </location>
</feature>
<feature type="region of interest" description="Disordered" evidence="5">
    <location>
        <begin position="1"/>
        <end position="51"/>
    </location>
</feature>
<feature type="transmembrane region" description="Helical" evidence="6">
    <location>
        <begin position="169"/>
        <end position="194"/>
    </location>
</feature>
<gene>
    <name evidence="10" type="ORF">ARMOST_12707</name>
</gene>
<dbReference type="STRING" id="47428.A0A284RKP3"/>
<comment type="subcellular location">
    <subcellularLocation>
        <location evidence="1">Membrane</location>
        <topology evidence="1">Multi-pass membrane protein</topology>
    </subcellularLocation>
</comment>
<keyword evidence="2 6" id="KW-0812">Transmembrane</keyword>
<feature type="compositionally biased region" description="Polar residues" evidence="5">
    <location>
        <begin position="32"/>
        <end position="41"/>
    </location>
</feature>
<name>A0A284RKP3_ARMOS</name>
<evidence type="ECO:0000256" key="5">
    <source>
        <dbReference type="SAM" id="MobiDB-lite"/>
    </source>
</evidence>
<evidence type="ECO:0008006" key="12">
    <source>
        <dbReference type="Google" id="ProtNLM"/>
    </source>
</evidence>
<dbReference type="EMBL" id="FUEG01000010">
    <property type="protein sequence ID" value="SJL09330.1"/>
    <property type="molecule type" value="Genomic_DNA"/>
</dbReference>
<evidence type="ECO:0000259" key="7">
    <source>
        <dbReference type="Pfam" id="PF10334"/>
    </source>
</evidence>
<reference evidence="11" key="1">
    <citation type="journal article" date="2017" name="Nat. Ecol. Evol.">
        <title>Genome expansion and lineage-specific genetic innovations in the forest pathogenic fungi Armillaria.</title>
        <authorList>
            <person name="Sipos G."/>
            <person name="Prasanna A.N."/>
            <person name="Walter M.C."/>
            <person name="O'Connor E."/>
            <person name="Balint B."/>
            <person name="Krizsan K."/>
            <person name="Kiss B."/>
            <person name="Hess J."/>
            <person name="Varga T."/>
            <person name="Slot J."/>
            <person name="Riley R."/>
            <person name="Boka B."/>
            <person name="Rigling D."/>
            <person name="Barry K."/>
            <person name="Lee J."/>
            <person name="Mihaltcheva S."/>
            <person name="LaButti K."/>
            <person name="Lipzen A."/>
            <person name="Waldron R."/>
            <person name="Moloney N.M."/>
            <person name="Sperisen C."/>
            <person name="Kredics L."/>
            <person name="Vagvoelgyi C."/>
            <person name="Patrignani A."/>
            <person name="Fitzpatrick D."/>
            <person name="Nagy I."/>
            <person name="Doyle S."/>
            <person name="Anderson J.B."/>
            <person name="Grigoriev I.V."/>
            <person name="Gueldener U."/>
            <person name="Muensterkoetter M."/>
            <person name="Nagy L.G."/>
        </authorList>
    </citation>
    <scope>NUCLEOTIDE SEQUENCE [LARGE SCALE GENOMIC DNA]</scope>
    <source>
        <strain evidence="11">C18/9</strain>
    </source>
</reference>
<feature type="transmembrane region" description="Helical" evidence="6">
    <location>
        <begin position="849"/>
        <end position="868"/>
    </location>
</feature>
<feature type="transmembrane region" description="Helical" evidence="6">
    <location>
        <begin position="816"/>
        <end position="837"/>
    </location>
</feature>
<feature type="transmembrane region" description="Helical" evidence="6">
    <location>
        <begin position="128"/>
        <end position="148"/>
    </location>
</feature>
<feature type="domain" description="Integral membrane bound transporter" evidence="9">
    <location>
        <begin position="730"/>
        <end position="865"/>
    </location>
</feature>